<dbReference type="InterPro" id="IPR018114">
    <property type="entry name" value="TRYPSIN_HIS"/>
</dbReference>
<dbReference type="GO" id="GO:0006508">
    <property type="term" value="P:proteolysis"/>
    <property type="evidence" value="ECO:0007669"/>
    <property type="project" value="UniProtKB-KW"/>
</dbReference>
<evidence type="ECO:0000256" key="1">
    <source>
        <dbReference type="ARBA" id="ARBA00023157"/>
    </source>
</evidence>
<evidence type="ECO:0000256" key="3">
    <source>
        <dbReference type="RuleBase" id="RU363034"/>
    </source>
</evidence>
<dbReference type="PROSITE" id="PS00135">
    <property type="entry name" value="TRYPSIN_SER"/>
    <property type="match status" value="1"/>
</dbReference>
<dbReference type="InterPro" id="IPR001314">
    <property type="entry name" value="Peptidase_S1A"/>
</dbReference>
<keyword evidence="5" id="KW-0472">Membrane</keyword>
<evidence type="ECO:0000256" key="2">
    <source>
        <dbReference type="ARBA" id="ARBA00024195"/>
    </source>
</evidence>
<dbReference type="AlphaFoldDB" id="A0A212EH71"/>
<dbReference type="InterPro" id="IPR001254">
    <property type="entry name" value="Trypsin_dom"/>
</dbReference>
<evidence type="ECO:0000313" key="5">
    <source>
        <dbReference type="EMBL" id="OWR40828.1"/>
    </source>
</evidence>
<dbReference type="InterPro" id="IPR051487">
    <property type="entry name" value="Ser/Thr_Proteases_Immune/Dev"/>
</dbReference>
<dbReference type="Gene3D" id="2.40.10.10">
    <property type="entry name" value="Trypsin-like serine proteases"/>
    <property type="match status" value="4"/>
</dbReference>
<dbReference type="Proteomes" id="UP000007151">
    <property type="component" value="Unassembled WGS sequence"/>
</dbReference>
<dbReference type="PROSITE" id="PS50240">
    <property type="entry name" value="TRYPSIN_DOM"/>
    <property type="match status" value="3"/>
</dbReference>
<dbReference type="eggNOG" id="KOG3627">
    <property type="taxonomic scope" value="Eukaryota"/>
</dbReference>
<protein>
    <submittedName>
        <fullName evidence="5">Transmembrane protease serine 9</fullName>
    </submittedName>
</protein>
<dbReference type="GO" id="GO:0004252">
    <property type="term" value="F:serine-type endopeptidase activity"/>
    <property type="evidence" value="ECO:0007669"/>
    <property type="project" value="InterPro"/>
</dbReference>
<feature type="domain" description="Peptidase S1" evidence="4">
    <location>
        <begin position="455"/>
        <end position="627"/>
    </location>
</feature>
<comment type="caution">
    <text evidence="5">The sequence shown here is derived from an EMBL/GenBank/DDBJ whole genome shotgun (WGS) entry which is preliminary data.</text>
</comment>
<organism evidence="5 6">
    <name type="scientific">Danaus plexippus plexippus</name>
    <dbReference type="NCBI Taxonomy" id="278856"/>
    <lineage>
        <taxon>Eukaryota</taxon>
        <taxon>Metazoa</taxon>
        <taxon>Ecdysozoa</taxon>
        <taxon>Arthropoda</taxon>
        <taxon>Hexapoda</taxon>
        <taxon>Insecta</taxon>
        <taxon>Pterygota</taxon>
        <taxon>Neoptera</taxon>
        <taxon>Endopterygota</taxon>
        <taxon>Lepidoptera</taxon>
        <taxon>Glossata</taxon>
        <taxon>Ditrysia</taxon>
        <taxon>Papilionoidea</taxon>
        <taxon>Nymphalidae</taxon>
        <taxon>Danainae</taxon>
        <taxon>Danaini</taxon>
        <taxon>Danaina</taxon>
        <taxon>Danaus</taxon>
        <taxon>Danaus</taxon>
    </lineage>
</organism>
<dbReference type="KEGG" id="dpl:KGM_212294"/>
<dbReference type="PRINTS" id="PR00722">
    <property type="entry name" value="CHYMOTRYPSIN"/>
</dbReference>
<dbReference type="PROSITE" id="PS00134">
    <property type="entry name" value="TRYPSIN_HIS"/>
    <property type="match status" value="2"/>
</dbReference>
<dbReference type="InterPro" id="IPR043504">
    <property type="entry name" value="Peptidase_S1_PA_chymotrypsin"/>
</dbReference>
<feature type="domain" description="Peptidase S1" evidence="4">
    <location>
        <begin position="167"/>
        <end position="450"/>
    </location>
</feature>
<evidence type="ECO:0000259" key="4">
    <source>
        <dbReference type="PROSITE" id="PS50240"/>
    </source>
</evidence>
<name>A0A212EH71_DANPL</name>
<dbReference type="SUPFAM" id="SSF50494">
    <property type="entry name" value="Trypsin-like serine proteases"/>
    <property type="match status" value="3"/>
</dbReference>
<accession>A0A212EH71</accession>
<proteinExistence type="inferred from homology"/>
<keyword evidence="5" id="KW-0812">Transmembrane</keyword>
<keyword evidence="1" id="KW-1015">Disulfide bond</keyword>
<dbReference type="InParanoid" id="A0A212EH71"/>
<dbReference type="SMART" id="SM00020">
    <property type="entry name" value="Tryp_SPc"/>
    <property type="match status" value="3"/>
</dbReference>
<comment type="similarity">
    <text evidence="2">Belongs to the peptidase S1 family. CLIP subfamily.</text>
</comment>
<evidence type="ECO:0000313" key="6">
    <source>
        <dbReference type="Proteomes" id="UP000007151"/>
    </source>
</evidence>
<dbReference type="InterPro" id="IPR009003">
    <property type="entry name" value="Peptidase_S1_PA"/>
</dbReference>
<keyword evidence="6" id="KW-1185">Reference proteome</keyword>
<reference evidence="5 6" key="1">
    <citation type="journal article" date="2011" name="Cell">
        <title>The monarch butterfly genome yields insights into long-distance migration.</title>
        <authorList>
            <person name="Zhan S."/>
            <person name="Merlin C."/>
            <person name="Boore J.L."/>
            <person name="Reppert S.M."/>
        </authorList>
    </citation>
    <scope>NUCLEOTIDE SEQUENCE [LARGE SCALE GENOMIC DNA]</scope>
    <source>
        <strain evidence="5">F-2</strain>
    </source>
</reference>
<keyword evidence="3" id="KW-0720">Serine protease</keyword>
<dbReference type="Pfam" id="PF00089">
    <property type="entry name" value="Trypsin"/>
    <property type="match status" value="4"/>
</dbReference>
<dbReference type="EMBL" id="AGBW02014956">
    <property type="protein sequence ID" value="OWR40828.1"/>
    <property type="molecule type" value="Genomic_DNA"/>
</dbReference>
<keyword evidence="3 5" id="KW-0645">Protease</keyword>
<gene>
    <name evidence="5" type="ORF">KGM_212294</name>
</gene>
<sequence length="647" mass="72556">MYPIRSLRSLSGKFAVAGNLRNVDFYPLVESDTTGQWRKLRKVVYPWTYTFPRDDIAIVFLRSPFIYNSFVNYVPIASKSVDYQGKCLVSGYGRISQKDSSDKLLLAQLDLIPMRACNRKHRRNMRRFVCTSSLFTDVGKGDSGGPLVCSNTGDPNEEPGKGVLIGVVSGHRYGAGSFFTRVSSYYKYVKRNKSNKLHFKYSVVAFKSLIRRPRLYNTFCGGVIMTPTKLLSAAHCFVTKGNFCQRLIYKGGILISMRNKYAVAGHLKNVDFRPFIDSNSNGQWRRLRGASYPSTYKFPRDDIAIVFIRSPFNFNNFVNNIPIASTLVDYEGKCLASGFGRISQKKSSDKLLLAELELIPMKECDRRHRQNMRKFVCTSSIVSDVDKGDSGGPLVCTNTGDPNEELGKGVLIGIVAFKSVVQRPRLCKTFCGGVIMTPTKLLSAAHCFVEKGNICQRLLYGTGSLRSLMDKYAVAGNLRNTDFRPRADSNNQGQWRKLKRVVYPKTYKFPKDDIAVVFLRSPFIYNSYVNYVPIARKLVDYHGECLVSGFGRISHKASSDKLLLANLKLMPMKGDSGGPLVCANTGDPNEQLGKGILVGIVSGHRYGSGSFFTRVSSYYKYIQLSKSNRLHSRISIVIIIQTIILLF</sequence>
<dbReference type="PANTHER" id="PTHR24256">
    <property type="entry name" value="TRYPTASE-RELATED"/>
    <property type="match status" value="1"/>
</dbReference>
<keyword evidence="3" id="KW-0378">Hydrolase</keyword>
<feature type="domain" description="Peptidase S1" evidence="4">
    <location>
        <begin position="1"/>
        <end position="194"/>
    </location>
</feature>
<dbReference type="InterPro" id="IPR033116">
    <property type="entry name" value="TRYPSIN_SER"/>
</dbReference>